<evidence type="ECO:0000313" key="9">
    <source>
        <dbReference type="EMBL" id="OQS00356.1"/>
    </source>
</evidence>
<dbReference type="GO" id="GO:0000781">
    <property type="term" value="C:chromosome, telomeric region"/>
    <property type="evidence" value="ECO:0007669"/>
    <property type="project" value="UniProtKB-SubCell"/>
</dbReference>
<dbReference type="GO" id="GO:0003677">
    <property type="term" value="F:DNA binding"/>
    <property type="evidence" value="ECO:0007669"/>
    <property type="project" value="UniProtKB-KW"/>
</dbReference>
<evidence type="ECO:0000256" key="8">
    <source>
        <dbReference type="ARBA" id="ARBA00030039"/>
    </source>
</evidence>
<evidence type="ECO:0000256" key="3">
    <source>
        <dbReference type="ARBA" id="ARBA00017411"/>
    </source>
</evidence>
<dbReference type="OrthoDB" id="77828at2759"/>
<reference evidence="9 10" key="1">
    <citation type="journal article" date="2014" name="Genome Biol. Evol.">
        <title>The secreted proteins of Achlya hypogyna and Thraustotheca clavata identify the ancestral oomycete secretome and reveal gene acquisitions by horizontal gene transfer.</title>
        <authorList>
            <person name="Misner I."/>
            <person name="Blouin N."/>
            <person name="Leonard G."/>
            <person name="Richards T.A."/>
            <person name="Lane C.E."/>
        </authorList>
    </citation>
    <scope>NUCLEOTIDE SEQUENCE [LARGE SCALE GENOMIC DNA]</scope>
    <source>
        <strain evidence="9 10">ATCC 34112</strain>
    </source>
</reference>
<evidence type="ECO:0000256" key="4">
    <source>
        <dbReference type="ARBA" id="ARBA00022454"/>
    </source>
</evidence>
<keyword evidence="5" id="KW-0779">Telomere</keyword>
<dbReference type="InterPro" id="IPR040260">
    <property type="entry name" value="RFA2-like"/>
</dbReference>
<evidence type="ECO:0000313" key="10">
    <source>
        <dbReference type="Proteomes" id="UP000243217"/>
    </source>
</evidence>
<comment type="caution">
    <text evidence="9">The sequence shown here is derived from an EMBL/GenBank/DDBJ whole genome shotgun (WGS) entry which is preliminary data.</text>
</comment>
<dbReference type="AlphaFoldDB" id="A0A1V9ZQR1"/>
<dbReference type="Proteomes" id="UP000243217">
    <property type="component" value="Unassembled WGS sequence"/>
</dbReference>
<evidence type="ECO:0000256" key="2">
    <source>
        <dbReference type="ARBA" id="ARBA00004574"/>
    </source>
</evidence>
<dbReference type="SUPFAM" id="SSF50249">
    <property type="entry name" value="Nucleic acid-binding proteins"/>
    <property type="match status" value="1"/>
</dbReference>
<gene>
    <name evidence="9" type="ORF">THRCLA_05988</name>
</gene>
<keyword evidence="10" id="KW-1185">Reference proteome</keyword>
<keyword evidence="7" id="KW-0539">Nucleus</keyword>
<dbReference type="Gene3D" id="2.40.50.140">
    <property type="entry name" value="Nucleic acid-binding proteins"/>
    <property type="match status" value="1"/>
</dbReference>
<keyword evidence="6" id="KW-0238">DNA-binding</keyword>
<dbReference type="InterPro" id="IPR012340">
    <property type="entry name" value="NA-bd_OB-fold"/>
</dbReference>
<dbReference type="PANTHER" id="PTHR13989">
    <property type="entry name" value="REPLICATION PROTEIN A-RELATED"/>
    <property type="match status" value="1"/>
</dbReference>
<keyword evidence="4" id="KW-0158">Chromosome</keyword>
<name>A0A1V9ZQR1_9STRA</name>
<dbReference type="EMBL" id="JNBS01001708">
    <property type="protein sequence ID" value="OQS00356.1"/>
    <property type="molecule type" value="Genomic_DNA"/>
</dbReference>
<accession>A0A1V9ZQR1</accession>
<evidence type="ECO:0000256" key="1">
    <source>
        <dbReference type="ARBA" id="ARBA00004123"/>
    </source>
</evidence>
<dbReference type="PANTHER" id="PTHR13989:SF33">
    <property type="entry name" value="CST COMPLEX SUBUNIT STN1"/>
    <property type="match status" value="1"/>
</dbReference>
<comment type="subcellular location">
    <subcellularLocation>
        <location evidence="2">Chromosome</location>
        <location evidence="2">Telomere</location>
    </subcellularLocation>
    <subcellularLocation>
        <location evidence="1">Nucleus</location>
    </subcellularLocation>
</comment>
<proteinExistence type="predicted"/>
<evidence type="ECO:0000256" key="5">
    <source>
        <dbReference type="ARBA" id="ARBA00022895"/>
    </source>
</evidence>
<evidence type="ECO:0000256" key="6">
    <source>
        <dbReference type="ARBA" id="ARBA00023125"/>
    </source>
</evidence>
<protein>
    <recommendedName>
        <fullName evidence="3">CST complex subunit STN1</fullName>
    </recommendedName>
    <alternativeName>
        <fullName evidence="8">Suppressor of cdc thirteen homolog</fullName>
    </alternativeName>
</protein>
<evidence type="ECO:0000256" key="7">
    <source>
        <dbReference type="ARBA" id="ARBA00023242"/>
    </source>
</evidence>
<dbReference type="GO" id="GO:0005634">
    <property type="term" value="C:nucleus"/>
    <property type="evidence" value="ECO:0007669"/>
    <property type="project" value="UniProtKB-SubCell"/>
</dbReference>
<sequence length="325" mass="37848">MDPINWARTQCLLYENNSYVKVLACQLLALPAPEMFYRFCGRIITRVQMVGIVASQQIKADRTEYLLDDGTGEIPFVWWHTENIPCQLGDLVHIYGRLKRSWQDQIEITLVKAVRLNDPNTEMIHWMQCQLLLKEEYSNEARILPTNCPQTHDKSPVHEYCRRVFLGQKLNSIVGIHPTDELLIKIIDHFTQHDVGVGCQFQQVVNDLSHLVQDPSSRIRQFRKVFTTLRNIGLLYLKETYESIVNTNEDDDIYCIHLYSDTIWPLIQKHLLLHQSISVDQVPTFIVSHLTCRHLPLHWIHQGIEQSVTSKTLIHTHDQLSLPIN</sequence>
<organism evidence="9 10">
    <name type="scientific">Thraustotheca clavata</name>
    <dbReference type="NCBI Taxonomy" id="74557"/>
    <lineage>
        <taxon>Eukaryota</taxon>
        <taxon>Sar</taxon>
        <taxon>Stramenopiles</taxon>
        <taxon>Oomycota</taxon>
        <taxon>Saprolegniomycetes</taxon>
        <taxon>Saprolegniales</taxon>
        <taxon>Achlyaceae</taxon>
        <taxon>Thraustotheca</taxon>
    </lineage>
</organism>